<dbReference type="RefSeq" id="WP_110934826.1">
    <property type="nucleotide sequence ID" value="NZ_KZ614146.1"/>
</dbReference>
<evidence type="ECO:0000259" key="1">
    <source>
        <dbReference type="SMART" id="SM00842"/>
    </source>
</evidence>
<dbReference type="InterPro" id="IPR043129">
    <property type="entry name" value="ATPase_NBD"/>
</dbReference>
<dbReference type="Gene3D" id="3.30.1490.300">
    <property type="match status" value="1"/>
</dbReference>
<dbReference type="PANTHER" id="PTHR32432">
    <property type="entry name" value="CELL DIVISION PROTEIN FTSA-RELATED"/>
    <property type="match status" value="1"/>
</dbReference>
<sequence>MNESSPDLVFALDIGTRSVVGLILEKRLKGYHVLDVYSLEHEERSMLDGQIHNVLAVAEVISQVKEFLEGKYGLLTKVCVAAAGRSLKTKRASEQIDIKGKIIFDKPSILHLELSAVQKAQFQLANETNASNYKVTDYCVGYSVIDYRLDNEPIGSLVDQRGDTASVEVIATFLPKVVVESLISALQRTNLELEALTLEPIAAINVLIPPSMRRLNVALVDIGAGTSDIAITDYGTVTAYGMVPTAGDEITEALSDLYLLDFPDAEKIKRELSTKDEVVLTDILGMETYHSKDDIVASIDNSIYSLAEKISDEILALNGKTPKAVMLVGGGSMTPGLTDKIAEHLQLPANRVAIRGIDAIKGLTFEHEYEATPELVTPIGIAIAAKETPVEYISIKVNDQPVRLFDIKKLTVGDGLLSSGQELTKLFGKPGMAMMIKFNDRVVTIPGEHGTPPILRNNGQDTELDSPLVHGDVIEIQKGASGKDATGTIEDLLDTKQFLTIYYNGDQVNIPFILYKNGEITDVQEPLADRDVIEYVPPSSVKDVITFIENKEPSFDSEGIQVFLNDQAVTLFENKTTIFINDKEASYTTPIKNSDSIKIKEDIHEDILLKTALEKVYEPANREIIVTFNNQPVHLEKDLYECFRDKELLTAYSQLRHEDKITVSKKESVSFIFQDVFSKVHIDRSNTKSKKPVLVRNNNETTFSSDIHHGDTLELNWVDIN</sequence>
<comment type="caution">
    <text evidence="2">The sequence shown here is derived from an EMBL/GenBank/DDBJ whole genome shotgun (WGS) entry which is preliminary data.</text>
</comment>
<dbReference type="CDD" id="cd24004">
    <property type="entry name" value="ASKHA_NBD_PilM-like"/>
    <property type="match status" value="1"/>
</dbReference>
<feature type="domain" description="SHS2" evidence="1">
    <location>
        <begin position="9"/>
        <end position="207"/>
    </location>
</feature>
<evidence type="ECO:0000313" key="2">
    <source>
        <dbReference type="EMBL" id="RKL66754.1"/>
    </source>
</evidence>
<dbReference type="InterPro" id="IPR050696">
    <property type="entry name" value="FtsA/MreB"/>
</dbReference>
<dbReference type="PANTHER" id="PTHR32432:SF3">
    <property type="entry name" value="ETHANOLAMINE UTILIZATION PROTEIN EUTJ"/>
    <property type="match status" value="1"/>
</dbReference>
<evidence type="ECO:0000313" key="3">
    <source>
        <dbReference type="Proteomes" id="UP000281498"/>
    </source>
</evidence>
<dbReference type="Pfam" id="PF14450">
    <property type="entry name" value="FtsA"/>
    <property type="match status" value="1"/>
</dbReference>
<keyword evidence="2" id="KW-0132">Cell division</keyword>
<dbReference type="SUPFAM" id="SSF53067">
    <property type="entry name" value="Actin-like ATPase domain"/>
    <property type="match status" value="2"/>
</dbReference>
<accession>A0A3A9K0X3</accession>
<dbReference type="OrthoDB" id="9768127at2"/>
<dbReference type="Proteomes" id="UP000281498">
    <property type="component" value="Unassembled WGS sequence"/>
</dbReference>
<reference evidence="2 3" key="1">
    <citation type="submission" date="2017-10" db="EMBL/GenBank/DDBJ databases">
        <title>Bacillus sp. nov., a halophilic bacterium isolated from a Keqin Lake.</title>
        <authorList>
            <person name="Wang H."/>
        </authorList>
    </citation>
    <scope>NUCLEOTIDE SEQUENCE [LARGE SCALE GENOMIC DNA]</scope>
    <source>
        <strain evidence="2 3">KCTC 13187</strain>
    </source>
</reference>
<organism evidence="2 3">
    <name type="scientific">Salipaludibacillus neizhouensis</name>
    <dbReference type="NCBI Taxonomy" id="885475"/>
    <lineage>
        <taxon>Bacteria</taxon>
        <taxon>Bacillati</taxon>
        <taxon>Bacillota</taxon>
        <taxon>Bacilli</taxon>
        <taxon>Bacillales</taxon>
        <taxon>Bacillaceae</taxon>
    </lineage>
</organism>
<dbReference type="EMBL" id="PDOE01000005">
    <property type="protein sequence ID" value="RKL66754.1"/>
    <property type="molecule type" value="Genomic_DNA"/>
</dbReference>
<dbReference type="InterPro" id="IPR003494">
    <property type="entry name" value="SHS2_FtsA"/>
</dbReference>
<name>A0A3A9K0X3_9BACI</name>
<gene>
    <name evidence="2" type="ORF">CR203_13005</name>
</gene>
<protein>
    <submittedName>
        <fullName evidence="2">Cell division protein</fullName>
    </submittedName>
</protein>
<proteinExistence type="predicted"/>
<keyword evidence="2" id="KW-0131">Cell cycle</keyword>
<dbReference type="Gene3D" id="3.30.420.40">
    <property type="match status" value="2"/>
</dbReference>
<keyword evidence="3" id="KW-1185">Reference proteome</keyword>
<dbReference type="GO" id="GO:0051301">
    <property type="term" value="P:cell division"/>
    <property type="evidence" value="ECO:0007669"/>
    <property type="project" value="UniProtKB-KW"/>
</dbReference>
<dbReference type="AlphaFoldDB" id="A0A3A9K0X3"/>
<dbReference type="SMART" id="SM00842">
    <property type="entry name" value="FtsA"/>
    <property type="match status" value="1"/>
</dbReference>